<keyword evidence="1" id="KW-1133">Transmembrane helix</keyword>
<reference evidence="3" key="2">
    <citation type="submission" date="2021-08" db="EMBL/GenBank/DDBJ databases">
        <authorList>
            <person name="Nwanade C."/>
            <person name="Wang M."/>
            <person name="Masoudi A."/>
            <person name="Yu Z."/>
            <person name="Liu J."/>
        </authorList>
    </citation>
    <scope>NUCLEOTIDE SEQUENCE</scope>
    <source>
        <strain evidence="3">S166</strain>
    </source>
</reference>
<dbReference type="STRING" id="1396826.PHA8399_02344"/>
<keyword evidence="1" id="KW-0812">Transmembrane</keyword>
<dbReference type="EMBL" id="CYSR01000022">
    <property type="protein sequence ID" value="CUI00218.1"/>
    <property type="molecule type" value="Genomic_DNA"/>
</dbReference>
<evidence type="ECO:0000313" key="5">
    <source>
        <dbReference type="Proteomes" id="UP001058514"/>
    </source>
</evidence>
<dbReference type="InterPro" id="IPR009937">
    <property type="entry name" value="Phage_holin_3_6"/>
</dbReference>
<feature type="transmembrane region" description="Helical" evidence="1">
    <location>
        <begin position="47"/>
        <end position="72"/>
    </location>
</feature>
<name>A0A0N7M4P6_9RHOB</name>
<reference evidence="2 4" key="1">
    <citation type="submission" date="2015-09" db="EMBL/GenBank/DDBJ databases">
        <authorList>
            <consortium name="Swine Surveillance"/>
        </authorList>
    </citation>
    <scope>NUCLEOTIDE SEQUENCE [LARGE SCALE GENOMIC DNA]</scope>
    <source>
        <strain evidence="2 4">CECT 8399</strain>
    </source>
</reference>
<organism evidence="2 4">
    <name type="scientific">Leisingera aquaemixtae</name>
    <dbReference type="NCBI Taxonomy" id="1396826"/>
    <lineage>
        <taxon>Bacteria</taxon>
        <taxon>Pseudomonadati</taxon>
        <taxon>Pseudomonadota</taxon>
        <taxon>Alphaproteobacteria</taxon>
        <taxon>Rhodobacterales</taxon>
        <taxon>Roseobacteraceae</taxon>
        <taxon>Leisingera</taxon>
    </lineage>
</organism>
<accession>A0A0N7M4P6</accession>
<keyword evidence="5" id="KW-1185">Reference proteome</keyword>
<dbReference type="Proteomes" id="UP001058514">
    <property type="component" value="Chromosome"/>
</dbReference>
<gene>
    <name evidence="3" type="ORF">K3718_15015</name>
    <name evidence="2" type="ORF">PHA8399_02344</name>
</gene>
<evidence type="ECO:0000313" key="2">
    <source>
        <dbReference type="EMBL" id="CUI00218.1"/>
    </source>
</evidence>
<keyword evidence="1" id="KW-0472">Membrane</keyword>
<feature type="transmembrane region" description="Helical" evidence="1">
    <location>
        <begin position="84"/>
        <end position="103"/>
    </location>
</feature>
<evidence type="ECO:0000256" key="1">
    <source>
        <dbReference type="SAM" id="Phobius"/>
    </source>
</evidence>
<sequence length="137" mass="13832">MTQTNPGPGGSPNAASIVSEALNNISSLIRNELALARAEIGENMNRAAVALGLIVGGVVVALTALNVLAAALSAGLTEAGMDPGWAALLVGVAFAAIAFGMIAKGTSDLKLSSLAPTRTAENVKRDAQSIKETYNDK</sequence>
<evidence type="ECO:0000313" key="3">
    <source>
        <dbReference type="EMBL" id="UWQ40837.1"/>
    </source>
</evidence>
<dbReference type="EMBL" id="CP081051">
    <property type="protein sequence ID" value="UWQ40837.1"/>
    <property type="molecule type" value="Genomic_DNA"/>
</dbReference>
<protein>
    <submittedName>
        <fullName evidence="3">Phage holin family protein</fullName>
    </submittedName>
</protein>
<dbReference type="Proteomes" id="UP000051326">
    <property type="component" value="Unassembled WGS sequence"/>
</dbReference>
<evidence type="ECO:0000313" key="4">
    <source>
        <dbReference type="Proteomes" id="UP000051326"/>
    </source>
</evidence>
<dbReference type="Pfam" id="PF07332">
    <property type="entry name" value="Phage_holin_3_6"/>
    <property type="match status" value="1"/>
</dbReference>
<dbReference type="RefSeq" id="WP_058286314.1">
    <property type="nucleotide sequence ID" value="NZ_CP041159.1"/>
</dbReference>
<dbReference type="AlphaFoldDB" id="A0A0N7M4P6"/>
<proteinExistence type="predicted"/>